<feature type="compositionally biased region" description="Acidic residues" evidence="1">
    <location>
        <begin position="48"/>
        <end position="95"/>
    </location>
</feature>
<feature type="region of interest" description="Disordered" evidence="1">
    <location>
        <begin position="1"/>
        <end position="135"/>
    </location>
</feature>
<sequence length="161" mass="18241">MLPLTEPEEQRRRWGAQGGRSGSSLSPGRFIRRNHATHCSNTSCTWGEEAEEEGEEEDEEAQEDGEEAEEDGEEDGEEAEEDGEEAVEDGEEAEEDVRKQRKTVRKQRKRMRKQRKTRGGGGPRQGRPIKVPEAEKMVGFNCAPGREDTYPDGIAFKPWSY</sequence>
<organism evidence="2 3">
    <name type="scientific">Liparis tanakae</name>
    <name type="common">Tanaka's snailfish</name>
    <dbReference type="NCBI Taxonomy" id="230148"/>
    <lineage>
        <taxon>Eukaryota</taxon>
        <taxon>Metazoa</taxon>
        <taxon>Chordata</taxon>
        <taxon>Craniata</taxon>
        <taxon>Vertebrata</taxon>
        <taxon>Euteleostomi</taxon>
        <taxon>Actinopterygii</taxon>
        <taxon>Neopterygii</taxon>
        <taxon>Teleostei</taxon>
        <taxon>Neoteleostei</taxon>
        <taxon>Acanthomorphata</taxon>
        <taxon>Eupercaria</taxon>
        <taxon>Perciformes</taxon>
        <taxon>Cottioidei</taxon>
        <taxon>Cottales</taxon>
        <taxon>Liparidae</taxon>
        <taxon>Liparis</taxon>
    </lineage>
</organism>
<comment type="caution">
    <text evidence="2">The sequence shown here is derived from an EMBL/GenBank/DDBJ whole genome shotgun (WGS) entry which is preliminary data.</text>
</comment>
<feature type="compositionally biased region" description="Basic residues" evidence="1">
    <location>
        <begin position="99"/>
        <end position="118"/>
    </location>
</feature>
<accession>A0A4Z2FP64</accession>
<proteinExistence type="predicted"/>
<evidence type="ECO:0000256" key="1">
    <source>
        <dbReference type="SAM" id="MobiDB-lite"/>
    </source>
</evidence>
<evidence type="ECO:0000313" key="2">
    <source>
        <dbReference type="EMBL" id="TNN42650.1"/>
    </source>
</evidence>
<dbReference type="AlphaFoldDB" id="A0A4Z2FP64"/>
<gene>
    <name evidence="2" type="ORF">EYF80_047147</name>
</gene>
<keyword evidence="3" id="KW-1185">Reference proteome</keyword>
<protein>
    <submittedName>
        <fullName evidence="2">Uncharacterized protein</fullName>
    </submittedName>
</protein>
<dbReference type="EMBL" id="SRLO01001021">
    <property type="protein sequence ID" value="TNN42650.1"/>
    <property type="molecule type" value="Genomic_DNA"/>
</dbReference>
<evidence type="ECO:0000313" key="3">
    <source>
        <dbReference type="Proteomes" id="UP000314294"/>
    </source>
</evidence>
<name>A0A4Z2FP64_9TELE</name>
<dbReference type="Proteomes" id="UP000314294">
    <property type="component" value="Unassembled WGS sequence"/>
</dbReference>
<reference evidence="2 3" key="1">
    <citation type="submission" date="2019-03" db="EMBL/GenBank/DDBJ databases">
        <title>First draft genome of Liparis tanakae, snailfish: a comprehensive survey of snailfish specific genes.</title>
        <authorList>
            <person name="Kim W."/>
            <person name="Song I."/>
            <person name="Jeong J.-H."/>
            <person name="Kim D."/>
            <person name="Kim S."/>
            <person name="Ryu S."/>
            <person name="Song J.Y."/>
            <person name="Lee S.K."/>
        </authorList>
    </citation>
    <scope>NUCLEOTIDE SEQUENCE [LARGE SCALE GENOMIC DNA]</scope>
    <source>
        <tissue evidence="2">Muscle</tissue>
    </source>
</reference>